<dbReference type="GO" id="GO:0005524">
    <property type="term" value="F:ATP binding"/>
    <property type="evidence" value="ECO:0007669"/>
    <property type="project" value="UniProtKB-KW"/>
</dbReference>
<evidence type="ECO:0000256" key="11">
    <source>
        <dbReference type="ARBA" id="ARBA00022989"/>
    </source>
</evidence>
<dbReference type="Pfam" id="PF00512">
    <property type="entry name" value="HisKA"/>
    <property type="match status" value="1"/>
</dbReference>
<evidence type="ECO:0000256" key="14">
    <source>
        <dbReference type="ARBA" id="ARBA00039401"/>
    </source>
</evidence>
<dbReference type="AlphaFoldDB" id="A0A124G790"/>
<dbReference type="SUPFAM" id="SSF55874">
    <property type="entry name" value="ATPase domain of HSP90 chaperone/DNA topoisomerase II/histidine kinase"/>
    <property type="match status" value="1"/>
</dbReference>
<dbReference type="Proteomes" id="UP000053244">
    <property type="component" value="Unassembled WGS sequence"/>
</dbReference>
<feature type="domain" description="Histidine kinase" evidence="15">
    <location>
        <begin position="338"/>
        <end position="552"/>
    </location>
</feature>
<proteinExistence type="predicted"/>
<dbReference type="CDD" id="cd00075">
    <property type="entry name" value="HATPase"/>
    <property type="match status" value="1"/>
</dbReference>
<evidence type="ECO:0000256" key="13">
    <source>
        <dbReference type="ARBA" id="ARBA00023136"/>
    </source>
</evidence>
<protein>
    <recommendedName>
        <fullName evidence="14">Sensor-like histidine kinase SenX3</fullName>
        <ecNumber evidence="4">2.7.13.3</ecNumber>
    </recommendedName>
</protein>
<dbReference type="PROSITE" id="PS50109">
    <property type="entry name" value="HIS_KIN"/>
    <property type="match status" value="1"/>
</dbReference>
<dbReference type="GO" id="GO:0000155">
    <property type="term" value="F:phosphorelay sensor kinase activity"/>
    <property type="evidence" value="ECO:0007669"/>
    <property type="project" value="InterPro"/>
</dbReference>
<keyword evidence="8" id="KW-0547">Nucleotide-binding</keyword>
<evidence type="ECO:0000256" key="6">
    <source>
        <dbReference type="ARBA" id="ARBA00022679"/>
    </source>
</evidence>
<evidence type="ECO:0000256" key="10">
    <source>
        <dbReference type="ARBA" id="ARBA00022840"/>
    </source>
</evidence>
<comment type="catalytic activity">
    <reaction evidence="1">
        <text>ATP + protein L-histidine = ADP + protein N-phospho-L-histidine.</text>
        <dbReference type="EC" id="2.7.13.3"/>
    </reaction>
</comment>
<organism evidence="17 18">
    <name type="scientific">Actinoplanes awajinensis subsp. mycoplanecinus</name>
    <dbReference type="NCBI Taxonomy" id="135947"/>
    <lineage>
        <taxon>Bacteria</taxon>
        <taxon>Bacillati</taxon>
        <taxon>Actinomycetota</taxon>
        <taxon>Actinomycetes</taxon>
        <taxon>Micromonosporales</taxon>
        <taxon>Micromonosporaceae</taxon>
        <taxon>Actinoplanes</taxon>
    </lineage>
</organism>
<evidence type="ECO:0000313" key="18">
    <source>
        <dbReference type="Proteomes" id="UP000053244"/>
    </source>
</evidence>
<name>A0A124G790_9ACTN</name>
<dbReference type="EC" id="2.7.13.3" evidence="4"/>
<dbReference type="Gene3D" id="1.10.287.130">
    <property type="match status" value="1"/>
</dbReference>
<dbReference type="PROSITE" id="PS50112">
    <property type="entry name" value="PAS"/>
    <property type="match status" value="1"/>
</dbReference>
<dbReference type="SMART" id="SM00388">
    <property type="entry name" value="HisKA"/>
    <property type="match status" value="1"/>
</dbReference>
<comment type="caution">
    <text evidence="17">The sequence shown here is derived from an EMBL/GenBank/DDBJ whole genome shotgun (WGS) entry which is preliminary data.</text>
</comment>
<keyword evidence="11" id="KW-1133">Transmembrane helix</keyword>
<dbReference type="SUPFAM" id="SSF55781">
    <property type="entry name" value="GAF domain-like"/>
    <property type="match status" value="1"/>
</dbReference>
<dbReference type="CDD" id="cd00082">
    <property type="entry name" value="HisKA"/>
    <property type="match status" value="1"/>
</dbReference>
<dbReference type="Pfam" id="PF02518">
    <property type="entry name" value="HATPase_c"/>
    <property type="match status" value="1"/>
</dbReference>
<evidence type="ECO:0000256" key="12">
    <source>
        <dbReference type="ARBA" id="ARBA00023012"/>
    </source>
</evidence>
<evidence type="ECO:0000259" key="16">
    <source>
        <dbReference type="PROSITE" id="PS50112"/>
    </source>
</evidence>
<accession>A0A124G790</accession>
<keyword evidence="13" id="KW-0472">Membrane</keyword>
<keyword evidence="10" id="KW-0067">ATP-binding</keyword>
<dbReference type="InterPro" id="IPR050351">
    <property type="entry name" value="BphY/WalK/GraS-like"/>
</dbReference>
<evidence type="ECO:0000256" key="7">
    <source>
        <dbReference type="ARBA" id="ARBA00022692"/>
    </source>
</evidence>
<evidence type="ECO:0000256" key="5">
    <source>
        <dbReference type="ARBA" id="ARBA00022553"/>
    </source>
</evidence>
<dbReference type="SMART" id="SM00387">
    <property type="entry name" value="HATPase_c"/>
    <property type="match status" value="1"/>
</dbReference>
<dbReference type="GO" id="GO:0000156">
    <property type="term" value="F:phosphorelay response regulator activity"/>
    <property type="evidence" value="ECO:0007669"/>
    <property type="project" value="TreeGrafter"/>
</dbReference>
<feature type="domain" description="PAS" evidence="16">
    <location>
        <begin position="175"/>
        <end position="251"/>
    </location>
</feature>
<dbReference type="FunFam" id="3.30.565.10:FF:000006">
    <property type="entry name" value="Sensor histidine kinase WalK"/>
    <property type="match status" value="1"/>
</dbReference>
<comment type="subcellular location">
    <subcellularLocation>
        <location evidence="3">Cell membrane</location>
    </subcellularLocation>
    <subcellularLocation>
        <location evidence="2">Membrane</location>
        <topology evidence="2">Multi-pass membrane protein</topology>
    </subcellularLocation>
</comment>
<dbReference type="InterPro" id="IPR003594">
    <property type="entry name" value="HATPase_dom"/>
</dbReference>
<evidence type="ECO:0000256" key="8">
    <source>
        <dbReference type="ARBA" id="ARBA00022741"/>
    </source>
</evidence>
<sequence>MPFPDLEQDRLAALHEYQLLDEPADDELSAVVRVAAVVADVPHATLNLMDENRQCSLTTVGFEGGDIPRTESMCNLHFLEGGTIQIPDATRHPRYAGHPHVDGRLGAVRFYASTSLVTPAGYVLGTLCVFDFTPKTLTDRQLARLEDLGAVLVGLFERRRQARLNAAMAAESERNRKFIDTVLETVEVGIAASDETGELTVLNRAARRWGGVELSNELPSRDQSRYRMFRPDGVTPLAEDETPLQRVLRENYLDGAEMILRTASDDYISVLASGRAMFADTGERIGAVVALTDITSDRVYRRRLEQAHTEVALREEQLQAAVVELERSNDELEGFAAAVSHDLVRPLAGAHGYLDLLDEAYGEHLDARAAKWVGGALRAVERMQQLVQALLSYARAGHAPCQPGEVDLNDVVEQVTADLRTLIESGQADVGVQGRLPVITGDHTLIRQLLQNLVDNAIKYRHPDRRPRIRISCSAEPDGWHIVVTDNGMGIPAEHRARIFDMFAQVDPESRKGHGIGLSTCLRIVERHGGTIELDDAPGGGTAVRLRMPLVLPG</sequence>
<dbReference type="Gene3D" id="3.30.450.40">
    <property type="match status" value="1"/>
</dbReference>
<keyword evidence="18" id="KW-1185">Reference proteome</keyword>
<keyword evidence="6" id="KW-0808">Transferase</keyword>
<evidence type="ECO:0000313" key="17">
    <source>
        <dbReference type="EMBL" id="KUL22121.1"/>
    </source>
</evidence>
<dbReference type="PANTHER" id="PTHR42878:SF7">
    <property type="entry name" value="SENSOR HISTIDINE KINASE GLRK"/>
    <property type="match status" value="1"/>
</dbReference>
<dbReference type="GO" id="GO:0007234">
    <property type="term" value="P:osmosensory signaling via phosphorelay pathway"/>
    <property type="evidence" value="ECO:0007669"/>
    <property type="project" value="TreeGrafter"/>
</dbReference>
<dbReference type="SUPFAM" id="SSF55785">
    <property type="entry name" value="PYP-like sensor domain (PAS domain)"/>
    <property type="match status" value="1"/>
</dbReference>
<dbReference type="Gene3D" id="3.30.450.20">
    <property type="entry name" value="PAS domain"/>
    <property type="match status" value="1"/>
</dbReference>
<dbReference type="OrthoDB" id="9806130at2"/>
<keyword evidence="7" id="KW-0812">Transmembrane</keyword>
<evidence type="ECO:0000259" key="15">
    <source>
        <dbReference type="PROSITE" id="PS50109"/>
    </source>
</evidence>
<evidence type="ECO:0000256" key="9">
    <source>
        <dbReference type="ARBA" id="ARBA00022777"/>
    </source>
</evidence>
<dbReference type="InterPro" id="IPR000014">
    <property type="entry name" value="PAS"/>
</dbReference>
<keyword evidence="12" id="KW-0902">Two-component regulatory system</keyword>
<dbReference type="PANTHER" id="PTHR42878">
    <property type="entry name" value="TWO-COMPONENT HISTIDINE KINASE"/>
    <property type="match status" value="1"/>
</dbReference>
<gene>
    <name evidence="17" type="ORF">ADL15_49255</name>
</gene>
<reference evidence="17 18" key="1">
    <citation type="submission" date="2015-10" db="EMBL/GenBank/DDBJ databases">
        <authorList>
            <person name="Gilbert D.G."/>
        </authorList>
    </citation>
    <scope>NUCLEOTIDE SEQUENCE [LARGE SCALE GENOMIC DNA]</scope>
    <source>
        <strain evidence="17 18">NRRL B-16712</strain>
    </source>
</reference>
<keyword evidence="5" id="KW-0597">Phosphoprotein</keyword>
<dbReference type="PRINTS" id="PR00344">
    <property type="entry name" value="BCTRLSENSOR"/>
</dbReference>
<dbReference type="InterPro" id="IPR003661">
    <property type="entry name" value="HisK_dim/P_dom"/>
</dbReference>
<dbReference type="SUPFAM" id="SSF47384">
    <property type="entry name" value="Homodimeric domain of signal transducing histidine kinase"/>
    <property type="match status" value="1"/>
</dbReference>
<dbReference type="InterPro" id="IPR036097">
    <property type="entry name" value="HisK_dim/P_sf"/>
</dbReference>
<evidence type="ECO:0000256" key="2">
    <source>
        <dbReference type="ARBA" id="ARBA00004141"/>
    </source>
</evidence>
<evidence type="ECO:0000256" key="1">
    <source>
        <dbReference type="ARBA" id="ARBA00000085"/>
    </source>
</evidence>
<evidence type="ECO:0000256" key="4">
    <source>
        <dbReference type="ARBA" id="ARBA00012438"/>
    </source>
</evidence>
<dbReference type="GO" id="GO:0005886">
    <property type="term" value="C:plasma membrane"/>
    <property type="evidence" value="ECO:0007669"/>
    <property type="project" value="UniProtKB-SubCell"/>
</dbReference>
<dbReference type="GO" id="GO:0030295">
    <property type="term" value="F:protein kinase activator activity"/>
    <property type="evidence" value="ECO:0007669"/>
    <property type="project" value="TreeGrafter"/>
</dbReference>
<dbReference type="InterPro" id="IPR035965">
    <property type="entry name" value="PAS-like_dom_sf"/>
</dbReference>
<dbReference type="InterPro" id="IPR005467">
    <property type="entry name" value="His_kinase_dom"/>
</dbReference>
<evidence type="ECO:0000256" key="3">
    <source>
        <dbReference type="ARBA" id="ARBA00004236"/>
    </source>
</evidence>
<dbReference type="EMBL" id="LLZH01000344">
    <property type="protein sequence ID" value="KUL22121.1"/>
    <property type="molecule type" value="Genomic_DNA"/>
</dbReference>
<dbReference type="InterPro" id="IPR029016">
    <property type="entry name" value="GAF-like_dom_sf"/>
</dbReference>
<dbReference type="InterPro" id="IPR036890">
    <property type="entry name" value="HATPase_C_sf"/>
</dbReference>
<dbReference type="InterPro" id="IPR004358">
    <property type="entry name" value="Sig_transdc_His_kin-like_C"/>
</dbReference>
<keyword evidence="9 17" id="KW-0418">Kinase</keyword>
<dbReference type="Gene3D" id="3.30.565.10">
    <property type="entry name" value="Histidine kinase-like ATPase, C-terminal domain"/>
    <property type="match status" value="1"/>
</dbReference>